<proteinExistence type="predicted"/>
<feature type="transmembrane region" description="Helical" evidence="1">
    <location>
        <begin position="96"/>
        <end position="114"/>
    </location>
</feature>
<keyword evidence="1" id="KW-0472">Membrane</keyword>
<dbReference type="Proteomes" id="UP001165667">
    <property type="component" value="Unassembled WGS sequence"/>
</dbReference>
<dbReference type="EMBL" id="JAMOIM010000045">
    <property type="protein sequence ID" value="MCW6512281.1"/>
    <property type="molecule type" value="Genomic_DNA"/>
</dbReference>
<keyword evidence="3" id="KW-1185">Reference proteome</keyword>
<protein>
    <submittedName>
        <fullName evidence="2">Uncharacterized protein</fullName>
    </submittedName>
</protein>
<evidence type="ECO:0000313" key="3">
    <source>
        <dbReference type="Proteomes" id="UP001165667"/>
    </source>
</evidence>
<sequence length="159" mass="17949">MAFLICACWFFAATVGGLILNILATDVYERCPWIAAWILERAVKRLPDDKRARYREEWASHLADCTTKLDQIWHAAGSWWSVGSILRRAPHVTRRYRLDLLITGSALVMVASTGEAVVRLLAGMPFWFLIPSAFQIVPAGVVVVLGIRLRWEKGNIVEL</sequence>
<evidence type="ECO:0000256" key="1">
    <source>
        <dbReference type="SAM" id="Phobius"/>
    </source>
</evidence>
<dbReference type="AlphaFoldDB" id="A0AA41Z3E4"/>
<comment type="caution">
    <text evidence="2">The sequence shown here is derived from an EMBL/GenBank/DDBJ whole genome shotgun (WGS) entry which is preliminary data.</text>
</comment>
<dbReference type="RefSeq" id="WP_282588657.1">
    <property type="nucleotide sequence ID" value="NZ_JAMOIM010000045.1"/>
</dbReference>
<feature type="transmembrane region" description="Helical" evidence="1">
    <location>
        <begin position="126"/>
        <end position="147"/>
    </location>
</feature>
<organism evidence="2 3">
    <name type="scientific">Lichenifustis flavocetrariae</name>
    <dbReference type="NCBI Taxonomy" id="2949735"/>
    <lineage>
        <taxon>Bacteria</taxon>
        <taxon>Pseudomonadati</taxon>
        <taxon>Pseudomonadota</taxon>
        <taxon>Alphaproteobacteria</taxon>
        <taxon>Hyphomicrobiales</taxon>
        <taxon>Lichenihabitantaceae</taxon>
        <taxon>Lichenifustis</taxon>
    </lineage>
</organism>
<gene>
    <name evidence="2" type="ORF">M8523_30630</name>
</gene>
<reference evidence="2" key="1">
    <citation type="submission" date="2022-05" db="EMBL/GenBank/DDBJ databases">
        <authorList>
            <person name="Pankratov T."/>
        </authorList>
    </citation>
    <scope>NUCLEOTIDE SEQUENCE</scope>
    <source>
        <strain evidence="2">BP6-180914</strain>
    </source>
</reference>
<keyword evidence="1" id="KW-0812">Transmembrane</keyword>
<accession>A0AA41Z3E4</accession>
<name>A0AA41Z3E4_9HYPH</name>
<evidence type="ECO:0000313" key="2">
    <source>
        <dbReference type="EMBL" id="MCW6512281.1"/>
    </source>
</evidence>
<keyword evidence="1" id="KW-1133">Transmembrane helix</keyword>